<keyword evidence="1" id="KW-0472">Membrane</keyword>
<evidence type="ECO:0000313" key="3">
    <source>
        <dbReference type="Proteomes" id="UP000092328"/>
    </source>
</evidence>
<evidence type="ECO:0000313" key="2">
    <source>
        <dbReference type="EMBL" id="ANN64020.1"/>
    </source>
</evidence>
<protein>
    <submittedName>
        <fullName evidence="2">Uncharacterized protein</fullName>
    </submittedName>
</protein>
<feature type="transmembrane region" description="Helical" evidence="1">
    <location>
        <begin position="43"/>
        <end position="62"/>
    </location>
</feature>
<keyword evidence="3" id="KW-1185">Reference proteome</keyword>
<accession>A0A3B6W298</accession>
<sequence>MQAVYSIIQISAFNFLNSINLQNVFFQNLRSNLFNNSKVNKNYIYNNVLYLYGIIVLFIEVFK</sequence>
<reference evidence="3" key="1">
    <citation type="journal article" date="2016" name="Genome Announc.">
        <title>Complete Genome Sequence of Brachyspira hyodysenteriae Type Strain B78 (ATCC 27164).</title>
        <authorList>
            <person name="Mirajkar N.S."/>
            <person name="Johnson T.J."/>
            <person name="Gebhart C.J."/>
        </authorList>
    </citation>
    <scope>NUCLEOTIDE SEQUENCE [LARGE SCALE GENOMIC DNA]</scope>
    <source>
        <strain evidence="3">B78</strain>
    </source>
</reference>
<keyword evidence="1" id="KW-0812">Transmembrane</keyword>
<organism evidence="2 3">
    <name type="scientific">Brachyspira hyodysenteriae ATCC 27164</name>
    <dbReference type="NCBI Taxonomy" id="1266923"/>
    <lineage>
        <taxon>Bacteria</taxon>
        <taxon>Pseudomonadati</taxon>
        <taxon>Spirochaetota</taxon>
        <taxon>Spirochaetia</taxon>
        <taxon>Brachyspirales</taxon>
        <taxon>Brachyspiraceae</taxon>
        <taxon>Brachyspira</taxon>
    </lineage>
</organism>
<gene>
    <name evidence="2" type="ORF">BHYOB78_09120</name>
</gene>
<keyword evidence="1" id="KW-1133">Transmembrane helix</keyword>
<dbReference type="AlphaFoldDB" id="A0A3B6W298"/>
<dbReference type="Proteomes" id="UP000092328">
    <property type="component" value="Chromosome"/>
</dbReference>
<evidence type="ECO:0000256" key="1">
    <source>
        <dbReference type="SAM" id="Phobius"/>
    </source>
</evidence>
<dbReference type="KEGG" id="bhd:BHYOB78_09120"/>
<reference evidence="3" key="2">
    <citation type="journal article" date="2017" name="Genome Announc.">
        <title>Correction for Mirajkar et al., Complete Genome Sequence of Brachyspira hyodysenteriae Type Strain B78 (ATCC 27164).</title>
        <authorList>
            <person name="Mirajkar N.S."/>
            <person name="Johnson T.J."/>
            <person name="Gebhart C.J."/>
        </authorList>
    </citation>
    <scope>NUCLEOTIDE SEQUENCE [LARGE SCALE GENOMIC DNA]</scope>
    <source>
        <strain evidence="3">B78</strain>
    </source>
</reference>
<dbReference type="EMBL" id="CP015910">
    <property type="protein sequence ID" value="ANN64020.1"/>
    <property type="molecule type" value="Genomic_DNA"/>
</dbReference>
<name>A0A3B6W298_BRAHO</name>
<proteinExistence type="predicted"/>